<dbReference type="AlphaFoldDB" id="A0A0B6YV03"/>
<organism evidence="1">
    <name type="scientific">Arion vulgaris</name>
    <dbReference type="NCBI Taxonomy" id="1028688"/>
    <lineage>
        <taxon>Eukaryota</taxon>
        <taxon>Metazoa</taxon>
        <taxon>Spiralia</taxon>
        <taxon>Lophotrochozoa</taxon>
        <taxon>Mollusca</taxon>
        <taxon>Gastropoda</taxon>
        <taxon>Heterobranchia</taxon>
        <taxon>Euthyneura</taxon>
        <taxon>Panpulmonata</taxon>
        <taxon>Eupulmonata</taxon>
        <taxon>Stylommatophora</taxon>
        <taxon>Helicina</taxon>
        <taxon>Arionoidea</taxon>
        <taxon>Arionidae</taxon>
        <taxon>Arion</taxon>
    </lineage>
</organism>
<accession>A0A0B6YV03</accession>
<name>A0A0B6YV03_9EUPU</name>
<dbReference type="EMBL" id="HACG01013042">
    <property type="protein sequence ID" value="CEK59907.1"/>
    <property type="molecule type" value="Transcribed_RNA"/>
</dbReference>
<evidence type="ECO:0000313" key="1">
    <source>
        <dbReference type="EMBL" id="CEK59907.1"/>
    </source>
</evidence>
<gene>
    <name evidence="1" type="primary">ORF37823</name>
</gene>
<protein>
    <submittedName>
        <fullName evidence="1">Uncharacterized protein</fullName>
    </submittedName>
</protein>
<reference evidence="1" key="1">
    <citation type="submission" date="2014-12" db="EMBL/GenBank/DDBJ databases">
        <title>Insight into the proteome of Arion vulgaris.</title>
        <authorList>
            <person name="Aradska J."/>
            <person name="Bulat T."/>
            <person name="Smidak R."/>
            <person name="Sarate P."/>
            <person name="Gangsoo J."/>
            <person name="Sialana F."/>
            <person name="Bilban M."/>
            <person name="Lubec G."/>
        </authorList>
    </citation>
    <scope>NUCLEOTIDE SEQUENCE</scope>
    <source>
        <tissue evidence="1">Skin</tissue>
    </source>
</reference>
<proteinExistence type="predicted"/>
<sequence>IIKRRRRMWFWHGWDAKLSEKAVDSIHLQWIPFHCCIAGNESAVPKKKIIDHCIFRR</sequence>
<feature type="non-terminal residue" evidence="1">
    <location>
        <position position="1"/>
    </location>
</feature>